<evidence type="ECO:0000256" key="2">
    <source>
        <dbReference type="SAM" id="SignalP"/>
    </source>
</evidence>
<keyword evidence="2" id="KW-0732">Signal</keyword>
<organism evidence="3 4">
    <name type="scientific">Scophthalmus maximus</name>
    <name type="common">Turbot</name>
    <name type="synonym">Psetta maxima</name>
    <dbReference type="NCBI Taxonomy" id="52904"/>
    <lineage>
        <taxon>Eukaryota</taxon>
        <taxon>Metazoa</taxon>
        <taxon>Chordata</taxon>
        <taxon>Craniata</taxon>
        <taxon>Vertebrata</taxon>
        <taxon>Euteleostomi</taxon>
        <taxon>Actinopterygii</taxon>
        <taxon>Neopterygii</taxon>
        <taxon>Teleostei</taxon>
        <taxon>Neoteleostei</taxon>
        <taxon>Acanthomorphata</taxon>
        <taxon>Carangaria</taxon>
        <taxon>Pleuronectiformes</taxon>
        <taxon>Pleuronectoidei</taxon>
        <taxon>Scophthalmidae</taxon>
        <taxon>Scophthalmus</taxon>
    </lineage>
</organism>
<feature type="chain" id="PRO_5034027830" evidence="2">
    <location>
        <begin position="23"/>
        <end position="111"/>
    </location>
</feature>
<keyword evidence="1" id="KW-0325">Glycoprotein</keyword>
<proteinExistence type="predicted"/>
<dbReference type="InterPro" id="IPR037055">
    <property type="entry name" value="MHC_I-like_Ag-recog_sf"/>
</dbReference>
<evidence type="ECO:0000256" key="1">
    <source>
        <dbReference type="ARBA" id="ARBA00023180"/>
    </source>
</evidence>
<dbReference type="Gene3D" id="3.30.500.10">
    <property type="entry name" value="MHC class I-like antigen recognition-like"/>
    <property type="match status" value="2"/>
</dbReference>
<protein>
    <submittedName>
        <fullName evidence="3">Uncharacterized protein</fullName>
    </submittedName>
</protein>
<dbReference type="InterPro" id="IPR011162">
    <property type="entry name" value="MHC_I/II-like_Ag-recog"/>
</dbReference>
<reference evidence="3" key="2">
    <citation type="submission" date="2025-08" db="UniProtKB">
        <authorList>
            <consortium name="Ensembl"/>
        </authorList>
    </citation>
    <scope>IDENTIFICATION</scope>
</reference>
<name>A0A8D3BN13_SCOMX</name>
<sequence length="111" mass="12055">MTSSDMDTLILLLLLGAHGATAVTHSLKYFYTGSSQVPNFPEFVAVGLVDEATDAQYWERTTRGLLGEQQSFKNNIGIAKQRFNQTGGLFVSLSTGNISRTRPSPTSQGKL</sequence>
<dbReference type="AlphaFoldDB" id="A0A8D3BN13"/>
<dbReference type="Proteomes" id="UP000694558">
    <property type="component" value="Chromosome 22"/>
</dbReference>
<dbReference type="SUPFAM" id="SSF54452">
    <property type="entry name" value="MHC antigen-recognition domain"/>
    <property type="match status" value="1"/>
</dbReference>
<dbReference type="Ensembl" id="ENSSMAT00000056715.1">
    <property type="protein sequence ID" value="ENSSMAP00000036421.1"/>
    <property type="gene ID" value="ENSSMAG00000034534.1"/>
</dbReference>
<dbReference type="GeneTree" id="ENSGT00940000175658"/>
<accession>A0A8D3BN13</accession>
<reference evidence="3" key="1">
    <citation type="submission" date="2023-05" db="EMBL/GenBank/DDBJ databases">
        <title>High-quality long-read genome of Scophthalmus maximus.</title>
        <authorList>
            <person name="Lien S."/>
            <person name="Martinez P."/>
        </authorList>
    </citation>
    <scope>NUCLEOTIDE SEQUENCE [LARGE SCALE GENOMIC DNA]</scope>
</reference>
<evidence type="ECO:0000313" key="4">
    <source>
        <dbReference type="Proteomes" id="UP000694558"/>
    </source>
</evidence>
<feature type="signal peptide" evidence="2">
    <location>
        <begin position="1"/>
        <end position="22"/>
    </location>
</feature>
<evidence type="ECO:0000313" key="3">
    <source>
        <dbReference type="Ensembl" id="ENSSMAP00000036421.1"/>
    </source>
</evidence>